<protein>
    <submittedName>
        <fullName evidence="1">Uncharacterized protein</fullName>
    </submittedName>
</protein>
<keyword evidence="2" id="KW-1185">Reference proteome</keyword>
<dbReference type="OrthoDB" id="3479898at2759"/>
<dbReference type="GeneID" id="36580187"/>
<reference evidence="1 2" key="1">
    <citation type="submission" date="2016-04" db="EMBL/GenBank/DDBJ databases">
        <title>A degradative enzymes factory behind the ericoid mycorrhizal symbiosis.</title>
        <authorList>
            <consortium name="DOE Joint Genome Institute"/>
            <person name="Martino E."/>
            <person name="Morin E."/>
            <person name="Grelet G."/>
            <person name="Kuo A."/>
            <person name="Kohler A."/>
            <person name="Daghino S."/>
            <person name="Barry K."/>
            <person name="Choi C."/>
            <person name="Cichocki N."/>
            <person name="Clum A."/>
            <person name="Copeland A."/>
            <person name="Hainaut M."/>
            <person name="Haridas S."/>
            <person name="Labutti K."/>
            <person name="Lindquist E."/>
            <person name="Lipzen A."/>
            <person name="Khouja H.-R."/>
            <person name="Murat C."/>
            <person name="Ohm R."/>
            <person name="Olson A."/>
            <person name="Spatafora J."/>
            <person name="Veneault-Fourrey C."/>
            <person name="Henrissat B."/>
            <person name="Grigoriev I."/>
            <person name="Martin F."/>
            <person name="Perotto S."/>
        </authorList>
    </citation>
    <scope>NUCLEOTIDE SEQUENCE [LARGE SCALE GENOMIC DNA]</scope>
    <source>
        <strain evidence="1 2">E</strain>
    </source>
</reference>
<organism evidence="1 2">
    <name type="scientific">Hyaloscypha bicolor E</name>
    <dbReference type="NCBI Taxonomy" id="1095630"/>
    <lineage>
        <taxon>Eukaryota</taxon>
        <taxon>Fungi</taxon>
        <taxon>Dikarya</taxon>
        <taxon>Ascomycota</taxon>
        <taxon>Pezizomycotina</taxon>
        <taxon>Leotiomycetes</taxon>
        <taxon>Helotiales</taxon>
        <taxon>Hyaloscyphaceae</taxon>
        <taxon>Hyaloscypha</taxon>
        <taxon>Hyaloscypha bicolor</taxon>
    </lineage>
</organism>
<name>A0A2J6TIJ5_9HELO</name>
<dbReference type="Proteomes" id="UP000235371">
    <property type="component" value="Unassembled WGS sequence"/>
</dbReference>
<sequence length="305" mass="35546">MSPLDTSPEHLRAAAQTNPNTGAMCEFGYFIYNGCHHRFIEITSYCSPVLWKAGMTGKLIPCKEVIYTNMFYNFNTVFTAFTRPRGDRKPRWWRGKSGFCRKCEDEFKMPKTIHNETQNGIPMTIIRKDGKGEKEAKEELDLNQIWPPRNFDSTYNPFFSPLKRGHLPQPEFDHPFIYTPYVNRTVSDLLQIADQSSEEHQDRRHLYYPPNLELYDSNRQLSQWCSCAHYMGIPLESCSNPYLTNNGGLTLADRSYIQHGLKLGWEVEYIWRKKFRMRGMDFESFKRFAPAGETLPSMSNGSGRE</sequence>
<evidence type="ECO:0000313" key="1">
    <source>
        <dbReference type="EMBL" id="PMD62834.1"/>
    </source>
</evidence>
<dbReference type="AlphaFoldDB" id="A0A2J6TIJ5"/>
<accession>A0A2J6TIJ5</accession>
<dbReference type="RefSeq" id="XP_024739738.1">
    <property type="nucleotide sequence ID" value="XM_024872106.1"/>
</dbReference>
<dbReference type="EMBL" id="KZ613783">
    <property type="protein sequence ID" value="PMD62834.1"/>
    <property type="molecule type" value="Genomic_DNA"/>
</dbReference>
<evidence type="ECO:0000313" key="2">
    <source>
        <dbReference type="Proteomes" id="UP000235371"/>
    </source>
</evidence>
<gene>
    <name evidence="1" type="ORF">K444DRAFT_351314</name>
</gene>
<dbReference type="InParanoid" id="A0A2J6TIJ5"/>
<proteinExistence type="predicted"/>